<dbReference type="HOGENOM" id="CLU_2238221_0_0_1"/>
<dbReference type="Proteomes" id="UP000001312">
    <property type="component" value="Unassembled WGS sequence"/>
</dbReference>
<dbReference type="KEGG" id="ssl:SS1G_00225"/>
<accession>A7E4K3</accession>
<dbReference type="RefSeq" id="XP_001598139.1">
    <property type="nucleotide sequence ID" value="XM_001598089.1"/>
</dbReference>
<evidence type="ECO:0000313" key="2">
    <source>
        <dbReference type="Proteomes" id="UP000001312"/>
    </source>
</evidence>
<dbReference type="EMBL" id="CH476621">
    <property type="protein sequence ID" value="EDN90825.1"/>
    <property type="molecule type" value="Genomic_DNA"/>
</dbReference>
<organism evidence="1 2">
    <name type="scientific">Sclerotinia sclerotiorum (strain ATCC 18683 / 1980 / Ss-1)</name>
    <name type="common">White mold</name>
    <name type="synonym">Whetzelinia sclerotiorum</name>
    <dbReference type="NCBI Taxonomy" id="665079"/>
    <lineage>
        <taxon>Eukaryota</taxon>
        <taxon>Fungi</taxon>
        <taxon>Dikarya</taxon>
        <taxon>Ascomycota</taxon>
        <taxon>Pezizomycotina</taxon>
        <taxon>Leotiomycetes</taxon>
        <taxon>Helotiales</taxon>
        <taxon>Sclerotiniaceae</taxon>
        <taxon>Sclerotinia</taxon>
    </lineage>
</organism>
<gene>
    <name evidence="1" type="ORF">SS1G_00225</name>
</gene>
<sequence length="105" mass="12683">MLYLSLNGVMIYIYRVHFIIYMNMSHTKVVLRMHYIIYVAEVEVEVESYKNRQTYYTLILFKSLEHSSINPQIKLCDKKTSPQYQRRLFQSEVTRKIRSLINTPN</sequence>
<dbReference type="InParanoid" id="A7E4K3"/>
<protein>
    <submittedName>
        <fullName evidence="1">Uncharacterized protein</fullName>
    </submittedName>
</protein>
<proteinExistence type="predicted"/>
<name>A7E4K3_SCLS1</name>
<keyword evidence="2" id="KW-1185">Reference proteome</keyword>
<dbReference type="GeneID" id="5494960"/>
<evidence type="ECO:0000313" key="1">
    <source>
        <dbReference type="EMBL" id="EDN90825.1"/>
    </source>
</evidence>
<reference evidence="2" key="1">
    <citation type="journal article" date="2011" name="PLoS Genet.">
        <title>Genomic analysis of the necrotrophic fungal pathogens Sclerotinia sclerotiorum and Botrytis cinerea.</title>
        <authorList>
            <person name="Amselem J."/>
            <person name="Cuomo C.A."/>
            <person name="van Kan J.A."/>
            <person name="Viaud M."/>
            <person name="Benito E.P."/>
            <person name="Couloux A."/>
            <person name="Coutinho P.M."/>
            <person name="de Vries R.P."/>
            <person name="Dyer P.S."/>
            <person name="Fillinger S."/>
            <person name="Fournier E."/>
            <person name="Gout L."/>
            <person name="Hahn M."/>
            <person name="Kohn L."/>
            <person name="Lapalu N."/>
            <person name="Plummer K.M."/>
            <person name="Pradier J.M."/>
            <person name="Quevillon E."/>
            <person name="Sharon A."/>
            <person name="Simon A."/>
            <person name="ten Have A."/>
            <person name="Tudzynski B."/>
            <person name="Tudzynski P."/>
            <person name="Wincker P."/>
            <person name="Andrew M."/>
            <person name="Anthouard V."/>
            <person name="Beever R.E."/>
            <person name="Beffa R."/>
            <person name="Benoit I."/>
            <person name="Bouzid O."/>
            <person name="Brault B."/>
            <person name="Chen Z."/>
            <person name="Choquer M."/>
            <person name="Collemare J."/>
            <person name="Cotton P."/>
            <person name="Danchin E.G."/>
            <person name="Da Silva C."/>
            <person name="Gautier A."/>
            <person name="Giraud C."/>
            <person name="Giraud T."/>
            <person name="Gonzalez C."/>
            <person name="Grossetete S."/>
            <person name="Guldener U."/>
            <person name="Henrissat B."/>
            <person name="Howlett B.J."/>
            <person name="Kodira C."/>
            <person name="Kretschmer M."/>
            <person name="Lappartient A."/>
            <person name="Leroch M."/>
            <person name="Levis C."/>
            <person name="Mauceli E."/>
            <person name="Neuveglise C."/>
            <person name="Oeser B."/>
            <person name="Pearson M."/>
            <person name="Poulain J."/>
            <person name="Poussereau N."/>
            <person name="Quesneville H."/>
            <person name="Rascle C."/>
            <person name="Schumacher J."/>
            <person name="Segurens B."/>
            <person name="Sexton A."/>
            <person name="Silva E."/>
            <person name="Sirven C."/>
            <person name="Soanes D.M."/>
            <person name="Talbot N.J."/>
            <person name="Templeton M."/>
            <person name="Yandava C."/>
            <person name="Yarden O."/>
            <person name="Zeng Q."/>
            <person name="Rollins J.A."/>
            <person name="Lebrun M.H."/>
            <person name="Dickman M."/>
        </authorList>
    </citation>
    <scope>NUCLEOTIDE SEQUENCE [LARGE SCALE GENOMIC DNA]</scope>
    <source>
        <strain evidence="2">ATCC 18683 / 1980 / Ss-1</strain>
    </source>
</reference>
<dbReference type="AlphaFoldDB" id="A7E4K3"/>